<feature type="binding site" evidence="7">
    <location>
        <position position="283"/>
    </location>
    <ligand>
        <name>Ca(2+)</name>
        <dbReference type="ChEBI" id="CHEBI:29108"/>
    </ligand>
</feature>
<keyword evidence="7" id="KW-0106">Calcium</keyword>
<comment type="similarity">
    <text evidence="1">Belongs to the bacterial PQQ dehydrogenase family.</text>
</comment>
<evidence type="ECO:0000259" key="10">
    <source>
        <dbReference type="Pfam" id="PF01011"/>
    </source>
</evidence>
<evidence type="ECO:0000256" key="5">
    <source>
        <dbReference type="PIRSR" id="PIRSR617512-1"/>
    </source>
</evidence>
<organism evidence="11 12">
    <name type="scientific">Methylotenera mobilis</name>
    <dbReference type="NCBI Taxonomy" id="359408"/>
    <lineage>
        <taxon>Bacteria</taxon>
        <taxon>Pseudomonadati</taxon>
        <taxon>Pseudomonadota</taxon>
        <taxon>Betaproteobacteria</taxon>
        <taxon>Nitrosomonadales</taxon>
        <taxon>Methylophilaceae</taxon>
        <taxon>Methylotenera</taxon>
    </lineage>
</organism>
<dbReference type="Proteomes" id="UP000264313">
    <property type="component" value="Unassembled WGS sequence"/>
</dbReference>
<accession>A0A351RAY3</accession>
<proteinExistence type="inferred from homology"/>
<evidence type="ECO:0000313" key="11">
    <source>
        <dbReference type="EMBL" id="HBA09204.1"/>
    </source>
</evidence>
<comment type="caution">
    <text evidence="11">The sequence shown here is derived from an EMBL/GenBank/DDBJ whole genome shotgun (WGS) entry which is preliminary data.</text>
</comment>
<evidence type="ECO:0000313" key="12">
    <source>
        <dbReference type="Proteomes" id="UP000264313"/>
    </source>
</evidence>
<dbReference type="InterPro" id="IPR001479">
    <property type="entry name" value="Quinoprotein_DH_CS"/>
</dbReference>
<sequence>MKRKVANVSVSAAIGGLLVLAAVQTAFADEDLTKRVNDPNQWATQTGGYNSQHNSTLDQINKNNVKNVKAAWSFSTGVLHGHEGAPLVIGDMMYIHSAFPNNTFAVNLNDPGKIVWSHKPKQDASTKAVMCCDIVDRGVAYGAGQIVKKQADGHLLALDAKTGKVNWKVELCDPKVGMTFTQAPYVVKDTVLIGCSGAELGVRGAVNAVDLKTGALKWRAFATGPDSEIRLAKNFNEHNPHYGQFGLGTKTWEGDAWKIGGGTNWGWYAYDPKLNLFYYGSGNPAPWNETMRPGDNKWTMTIWARDVDTGEAKWGYQKTPHDEWDFAGVNQMVLTDQPVQGKMTPLLTHIDRNGIMYTLNRDTGKLILADKVDPAVNVFKKVDLKTGLPVRDPEFSTRMDHKGTNICPSAMGFHNQGVDSYDPESRTLYAGLNHICMDWEPFMLPYRAGQFFVGATLAMYPGPSGPTKTEMGTVRAFDTVTGKVKWSKWEKFAAWGGTLYTKGGLVWYNTLDGHIKALDKNNGKELWKFKMPSGGIGSPMTYAFKGKQYVASMYGVGGWPGVGLVFDLTDPSAGLGAVGAFKELQNHTNMGGGLMVFSL</sequence>
<evidence type="ECO:0000256" key="3">
    <source>
        <dbReference type="ARBA" id="ARBA00022891"/>
    </source>
</evidence>
<evidence type="ECO:0000256" key="9">
    <source>
        <dbReference type="SAM" id="SignalP"/>
    </source>
</evidence>
<dbReference type="InterPro" id="IPR002372">
    <property type="entry name" value="PQQ_rpt_dom"/>
</dbReference>
<keyword evidence="3 6" id="KW-0634">PQQ</keyword>
<feature type="domain" description="Pyrrolo-quinoline quinone repeat" evidence="10">
    <location>
        <begin position="42"/>
        <end position="368"/>
    </location>
</feature>
<dbReference type="NCBIfam" id="TIGR03075">
    <property type="entry name" value="PQQ_enz_alc_DH"/>
    <property type="match status" value="1"/>
</dbReference>
<comment type="cofactor">
    <cofactor evidence="7">
        <name>Ca(2+)</name>
        <dbReference type="ChEBI" id="CHEBI:29108"/>
    </cofactor>
    <text evidence="7">Binds 1 Ca(2+) ion per subunit.</text>
</comment>
<evidence type="ECO:0000256" key="6">
    <source>
        <dbReference type="PIRSR" id="PIRSR617512-2"/>
    </source>
</evidence>
<feature type="binding site" evidence="6">
    <location>
        <begin position="197"/>
        <end position="198"/>
    </location>
    <ligand>
        <name>pyrroloquinoline quinone</name>
        <dbReference type="ChEBI" id="CHEBI:58442"/>
    </ligand>
</feature>
<evidence type="ECO:0000256" key="7">
    <source>
        <dbReference type="PIRSR" id="PIRSR617512-3"/>
    </source>
</evidence>
<feature type="binding site" evidence="6">
    <location>
        <position position="83"/>
    </location>
    <ligand>
        <name>pyrroloquinoline quinone</name>
        <dbReference type="ChEBI" id="CHEBI:58442"/>
    </ligand>
</feature>
<feature type="binding site" evidence="6">
    <location>
        <position position="181"/>
    </location>
    <ligand>
        <name>pyrroloquinoline quinone</name>
        <dbReference type="ChEBI" id="CHEBI:58442"/>
    </ligand>
</feature>
<dbReference type="AlphaFoldDB" id="A0A351RAY3"/>
<dbReference type="SUPFAM" id="SSF50998">
    <property type="entry name" value="Quinoprotein alcohol dehydrogenase-like"/>
    <property type="match status" value="1"/>
</dbReference>
<feature type="chain" id="PRO_5017007524" evidence="9">
    <location>
        <begin position="29"/>
        <end position="599"/>
    </location>
</feature>
<feature type="signal peptide" evidence="9">
    <location>
        <begin position="1"/>
        <end position="28"/>
    </location>
</feature>
<keyword evidence="4" id="KW-0560">Oxidoreductase</keyword>
<dbReference type="InterPro" id="IPR011047">
    <property type="entry name" value="Quinoprotein_ADH-like_sf"/>
</dbReference>
<dbReference type="SMART" id="SM00564">
    <property type="entry name" value="PQQ"/>
    <property type="match status" value="5"/>
</dbReference>
<dbReference type="InterPro" id="IPR017512">
    <property type="entry name" value="PQQ_MeOH/EtOH_DH"/>
</dbReference>
<dbReference type="Gene3D" id="2.140.10.10">
    <property type="entry name" value="Quinoprotein alcohol dehydrogenase-like superfamily"/>
    <property type="match status" value="1"/>
</dbReference>
<evidence type="ECO:0000256" key="8">
    <source>
        <dbReference type="PIRSR" id="PIRSR617512-4"/>
    </source>
</evidence>
<feature type="binding site" evidence="7">
    <location>
        <position position="199"/>
    </location>
    <ligand>
        <name>Ca(2+)</name>
        <dbReference type="ChEBI" id="CHEBI:29108"/>
    </ligand>
</feature>
<gene>
    <name evidence="11" type="ORF">DCW48_06350</name>
</gene>
<dbReference type="PANTHER" id="PTHR32303">
    <property type="entry name" value="QUINOPROTEIN ALCOHOL DEHYDROGENASE (CYTOCHROME C)"/>
    <property type="match status" value="1"/>
</dbReference>
<dbReference type="InterPro" id="IPR018391">
    <property type="entry name" value="PQQ_b-propeller_rpt"/>
</dbReference>
<feature type="binding site" evidence="7">
    <location>
        <position position="325"/>
    </location>
    <ligand>
        <name>Ca(2+)</name>
        <dbReference type="ChEBI" id="CHEBI:29108"/>
    </ligand>
</feature>
<reference evidence="11 12" key="1">
    <citation type="journal article" date="2018" name="Nat. Biotechnol.">
        <title>A standardized bacterial taxonomy based on genome phylogeny substantially revises the tree of life.</title>
        <authorList>
            <person name="Parks D.H."/>
            <person name="Chuvochina M."/>
            <person name="Waite D.W."/>
            <person name="Rinke C."/>
            <person name="Skarshewski A."/>
            <person name="Chaumeil P.A."/>
            <person name="Hugenholtz P."/>
        </authorList>
    </citation>
    <scope>NUCLEOTIDE SEQUENCE [LARGE SCALE GENOMIC DNA]</scope>
    <source>
        <strain evidence="11">UBA9958</strain>
    </source>
</reference>
<dbReference type="EMBL" id="DNAA01000156">
    <property type="protein sequence ID" value="HBA09204.1"/>
    <property type="molecule type" value="Genomic_DNA"/>
</dbReference>
<evidence type="ECO:0000256" key="2">
    <source>
        <dbReference type="ARBA" id="ARBA00022723"/>
    </source>
</evidence>
<dbReference type="PROSITE" id="PS00364">
    <property type="entry name" value="BACTERIAL_PQQ_2"/>
    <property type="match status" value="1"/>
</dbReference>
<comment type="cofactor">
    <cofactor evidence="6">
        <name>pyrroloquinoline quinone</name>
        <dbReference type="ChEBI" id="CHEBI:58442"/>
    </cofactor>
    <text evidence="6">Binds 1 PQQ group per subunit.</text>
</comment>
<keyword evidence="8" id="KW-1015">Disulfide bond</keyword>
<evidence type="ECO:0000256" key="4">
    <source>
        <dbReference type="ARBA" id="ARBA00023002"/>
    </source>
</evidence>
<feature type="disulfide bond" evidence="8">
    <location>
        <begin position="131"/>
        <end position="132"/>
    </location>
</feature>
<feature type="active site" description="Proton acceptor" evidence="5">
    <location>
        <position position="325"/>
    </location>
</feature>
<dbReference type="GO" id="GO:0016614">
    <property type="term" value="F:oxidoreductase activity, acting on CH-OH group of donors"/>
    <property type="evidence" value="ECO:0007669"/>
    <property type="project" value="InterPro"/>
</dbReference>
<dbReference type="STRING" id="1132855.GCA_000384255_02052"/>
<evidence type="ECO:0000256" key="1">
    <source>
        <dbReference type="ARBA" id="ARBA00008156"/>
    </source>
</evidence>
<dbReference type="GO" id="GO:0030288">
    <property type="term" value="C:outer membrane-bounded periplasmic space"/>
    <property type="evidence" value="ECO:0007669"/>
    <property type="project" value="InterPro"/>
</dbReference>
<dbReference type="Pfam" id="PF01011">
    <property type="entry name" value="PQQ"/>
    <property type="match status" value="2"/>
</dbReference>
<keyword evidence="9" id="KW-0732">Signal</keyword>
<dbReference type="PANTHER" id="PTHR32303:SF4">
    <property type="entry name" value="QUINOPROTEIN GLUCOSE DEHYDROGENASE"/>
    <property type="match status" value="1"/>
</dbReference>
<feature type="domain" description="Pyrrolo-quinoline quinone repeat" evidence="10">
    <location>
        <begin position="494"/>
        <end position="550"/>
    </location>
</feature>
<keyword evidence="2 7" id="KW-0479">Metal-binding</keyword>
<dbReference type="GO" id="GO:0016020">
    <property type="term" value="C:membrane"/>
    <property type="evidence" value="ECO:0007669"/>
    <property type="project" value="InterPro"/>
</dbReference>
<dbReference type="CDD" id="cd10278">
    <property type="entry name" value="PQQ_MDH"/>
    <property type="match status" value="1"/>
</dbReference>
<dbReference type="GO" id="GO:0005509">
    <property type="term" value="F:calcium ion binding"/>
    <property type="evidence" value="ECO:0007669"/>
    <property type="project" value="InterPro"/>
</dbReference>
<protein>
    <submittedName>
        <fullName evidence="11">PQQ-dependent dehydrogenase, methanol/ethanol family</fullName>
    </submittedName>
</protein>
<feature type="binding site" evidence="6">
    <location>
        <position position="137"/>
    </location>
    <ligand>
        <name>pyrroloquinoline quinone</name>
        <dbReference type="ChEBI" id="CHEBI:58442"/>
    </ligand>
</feature>
<feature type="binding site" evidence="6">
    <location>
        <position position="263"/>
    </location>
    <ligand>
        <name>pyrroloquinoline quinone</name>
        <dbReference type="ChEBI" id="CHEBI:58442"/>
    </ligand>
</feature>
<name>A0A351RAY3_9PROT</name>